<proteinExistence type="inferred from homology"/>
<dbReference type="InterPro" id="IPR051598">
    <property type="entry name" value="TSUP/Inactive_protease-like"/>
</dbReference>
<protein>
    <recommendedName>
        <fullName evidence="6">Probable membrane transporter protein</fullName>
    </recommendedName>
</protein>
<dbReference type="PANTHER" id="PTHR43701">
    <property type="entry name" value="MEMBRANE TRANSPORTER PROTEIN MJ0441-RELATED"/>
    <property type="match status" value="1"/>
</dbReference>
<dbReference type="InterPro" id="IPR002781">
    <property type="entry name" value="TM_pro_TauE-like"/>
</dbReference>
<accession>A0A929BBW7</accession>
<organism evidence="7 8">
    <name type="scientific">Saccharopolyspora montiporae</name>
    <dbReference type="NCBI Taxonomy" id="2781240"/>
    <lineage>
        <taxon>Bacteria</taxon>
        <taxon>Bacillati</taxon>
        <taxon>Actinomycetota</taxon>
        <taxon>Actinomycetes</taxon>
        <taxon>Pseudonocardiales</taxon>
        <taxon>Pseudonocardiaceae</taxon>
        <taxon>Saccharopolyspora</taxon>
    </lineage>
</organism>
<keyword evidence="5 6" id="KW-0472">Membrane</keyword>
<evidence type="ECO:0000313" key="8">
    <source>
        <dbReference type="Proteomes" id="UP000598360"/>
    </source>
</evidence>
<feature type="transmembrane region" description="Helical" evidence="6">
    <location>
        <begin position="137"/>
        <end position="157"/>
    </location>
</feature>
<dbReference type="EMBL" id="JADEYC010000030">
    <property type="protein sequence ID" value="MBE9376006.1"/>
    <property type="molecule type" value="Genomic_DNA"/>
</dbReference>
<keyword evidence="6" id="KW-1003">Cell membrane</keyword>
<comment type="subcellular location">
    <subcellularLocation>
        <location evidence="6">Cell membrane</location>
        <topology evidence="6">Multi-pass membrane protein</topology>
    </subcellularLocation>
    <subcellularLocation>
        <location evidence="1">Membrane</location>
        <topology evidence="1">Multi-pass membrane protein</topology>
    </subcellularLocation>
</comment>
<evidence type="ECO:0000256" key="1">
    <source>
        <dbReference type="ARBA" id="ARBA00004141"/>
    </source>
</evidence>
<keyword evidence="8" id="KW-1185">Reference proteome</keyword>
<feature type="transmembrane region" description="Helical" evidence="6">
    <location>
        <begin position="106"/>
        <end position="125"/>
    </location>
</feature>
<dbReference type="Pfam" id="PF01925">
    <property type="entry name" value="TauE"/>
    <property type="match status" value="1"/>
</dbReference>
<keyword evidence="4 6" id="KW-1133">Transmembrane helix</keyword>
<name>A0A929BBW7_9PSEU</name>
<feature type="transmembrane region" description="Helical" evidence="6">
    <location>
        <begin position="202"/>
        <end position="226"/>
    </location>
</feature>
<evidence type="ECO:0000256" key="6">
    <source>
        <dbReference type="RuleBase" id="RU363041"/>
    </source>
</evidence>
<dbReference type="PANTHER" id="PTHR43701:SF12">
    <property type="entry name" value="MEMBRANE TRANSPORTER PROTEIN YTNM-RELATED"/>
    <property type="match status" value="1"/>
</dbReference>
<dbReference type="GO" id="GO:0005886">
    <property type="term" value="C:plasma membrane"/>
    <property type="evidence" value="ECO:0007669"/>
    <property type="project" value="UniProtKB-SubCell"/>
</dbReference>
<comment type="similarity">
    <text evidence="2 6">Belongs to the 4-toluene sulfonate uptake permease (TSUP) (TC 2.A.102) family.</text>
</comment>
<gene>
    <name evidence="7" type="ORF">IQ251_16265</name>
</gene>
<feature type="transmembrane region" description="Helical" evidence="6">
    <location>
        <begin position="72"/>
        <end position="94"/>
    </location>
</feature>
<dbReference type="Proteomes" id="UP000598360">
    <property type="component" value="Unassembled WGS sequence"/>
</dbReference>
<comment type="caution">
    <text evidence="7">The sequence shown here is derived from an EMBL/GenBank/DDBJ whole genome shotgun (WGS) entry which is preliminary data.</text>
</comment>
<keyword evidence="3 6" id="KW-0812">Transmembrane</keyword>
<evidence type="ECO:0000313" key="7">
    <source>
        <dbReference type="EMBL" id="MBE9376006.1"/>
    </source>
</evidence>
<reference evidence="7" key="1">
    <citation type="submission" date="2020-10" db="EMBL/GenBank/DDBJ databases">
        <title>Diversity and distribution of actinomycetes associated with coral in the coast of Hainan.</title>
        <authorList>
            <person name="Li F."/>
        </authorList>
    </citation>
    <scope>NUCLEOTIDE SEQUENCE</scope>
    <source>
        <strain evidence="7">HNM0983</strain>
    </source>
</reference>
<sequence length="306" mass="30754">MVTLILVAIAGFVAQLVDGSLGMAFGVTATTGLLAVGTAPAVASASVHLAEIGTATASGISHWRMGNVDWPVVRWLAVPGTIGGFLGATFLAWLSTDAAEPVMSTLLIALGLYVLLRFTLWTTPVRPRGITKSGRRWLLPLGLTAGFVDATGGGGWGPVSTTTLLSSGRLSPRRTVGSVDTSELPVSLGASVGFLYALGGEALSATVVGGLLIGGVLAAPLAAYLVRILPARVIGTGAGGLIVLTNLQAVLDAVGVPGPARLATSGVLAAGWVAAVVWAVRTSIAERRAAPDEDAEPADAHEPAGA</sequence>
<evidence type="ECO:0000256" key="3">
    <source>
        <dbReference type="ARBA" id="ARBA00022692"/>
    </source>
</evidence>
<feature type="transmembrane region" description="Helical" evidence="6">
    <location>
        <begin position="263"/>
        <end position="280"/>
    </location>
</feature>
<feature type="transmembrane region" description="Helical" evidence="6">
    <location>
        <begin position="233"/>
        <end position="251"/>
    </location>
</feature>
<evidence type="ECO:0000256" key="4">
    <source>
        <dbReference type="ARBA" id="ARBA00022989"/>
    </source>
</evidence>
<evidence type="ECO:0000256" key="5">
    <source>
        <dbReference type="ARBA" id="ARBA00023136"/>
    </source>
</evidence>
<feature type="transmembrane region" description="Helical" evidence="6">
    <location>
        <begin position="29"/>
        <end position="51"/>
    </location>
</feature>
<dbReference type="AlphaFoldDB" id="A0A929BBW7"/>
<evidence type="ECO:0000256" key="2">
    <source>
        <dbReference type="ARBA" id="ARBA00009142"/>
    </source>
</evidence>